<keyword evidence="1" id="KW-1133">Transmembrane helix</keyword>
<keyword evidence="4" id="KW-1185">Reference proteome</keyword>
<feature type="domain" description="DUF1400" evidence="2">
    <location>
        <begin position="39"/>
        <end position="164"/>
    </location>
</feature>
<keyword evidence="1" id="KW-0472">Membrane</keyword>
<name>A0ABR8CRH1_9NOST</name>
<dbReference type="InterPro" id="IPR010802">
    <property type="entry name" value="DUF1400"/>
</dbReference>
<accession>A0ABR8CRH1</accession>
<evidence type="ECO:0000313" key="4">
    <source>
        <dbReference type="Proteomes" id="UP000607281"/>
    </source>
</evidence>
<dbReference type="Pfam" id="PF07176">
    <property type="entry name" value="DUF1400"/>
    <property type="match status" value="1"/>
</dbReference>
<keyword evidence="3" id="KW-0378">Hydrolase</keyword>
<evidence type="ECO:0000256" key="1">
    <source>
        <dbReference type="SAM" id="Phobius"/>
    </source>
</evidence>
<gene>
    <name evidence="3" type="ORF">H6G18_12570</name>
</gene>
<evidence type="ECO:0000259" key="2">
    <source>
        <dbReference type="Pfam" id="PF07176"/>
    </source>
</evidence>
<feature type="transmembrane region" description="Helical" evidence="1">
    <location>
        <begin position="12"/>
        <end position="32"/>
    </location>
</feature>
<dbReference type="Proteomes" id="UP000607281">
    <property type="component" value="Unassembled WGS sequence"/>
</dbReference>
<proteinExistence type="predicted"/>
<organism evidence="3 4">
    <name type="scientific">Anabaena subtropica FACHB-260</name>
    <dbReference type="NCBI Taxonomy" id="2692884"/>
    <lineage>
        <taxon>Bacteria</taxon>
        <taxon>Bacillati</taxon>
        <taxon>Cyanobacteriota</taxon>
        <taxon>Cyanophyceae</taxon>
        <taxon>Nostocales</taxon>
        <taxon>Nostocaceae</taxon>
        <taxon>Anabaena</taxon>
    </lineage>
</organism>
<reference evidence="3 4" key="1">
    <citation type="journal article" date="2020" name="ISME J.">
        <title>Comparative genomics reveals insights into cyanobacterial evolution and habitat adaptation.</title>
        <authorList>
            <person name="Chen M.Y."/>
            <person name="Teng W.K."/>
            <person name="Zhao L."/>
            <person name="Hu C.X."/>
            <person name="Zhou Y.K."/>
            <person name="Han B.P."/>
            <person name="Song L.R."/>
            <person name="Shu W.S."/>
        </authorList>
    </citation>
    <scope>NUCLEOTIDE SEQUENCE [LARGE SCALE GENOMIC DNA]</scope>
    <source>
        <strain evidence="3 4">FACHB-260</strain>
    </source>
</reference>
<keyword evidence="1" id="KW-0812">Transmembrane</keyword>
<comment type="caution">
    <text evidence="3">The sequence shown here is derived from an EMBL/GenBank/DDBJ whole genome shotgun (WGS) entry which is preliminary data.</text>
</comment>
<dbReference type="RefSeq" id="WP_190407422.1">
    <property type="nucleotide sequence ID" value="NZ_JACJRF010000018.1"/>
</dbReference>
<evidence type="ECO:0000313" key="3">
    <source>
        <dbReference type="EMBL" id="MBD2344973.1"/>
    </source>
</evidence>
<dbReference type="GO" id="GO:0016787">
    <property type="term" value="F:hydrolase activity"/>
    <property type="evidence" value="ECO:0007669"/>
    <property type="project" value="UniProtKB-KW"/>
</dbReference>
<dbReference type="EMBL" id="JACJRF010000018">
    <property type="protein sequence ID" value="MBD2344973.1"/>
    <property type="molecule type" value="Genomic_DNA"/>
</dbReference>
<sequence length="194" mass="21548">MPTLKYSIINYLCHLLFYINSFPIVLSFSGIFGSSFSLAAETIVIRYGLFEQSVAVDDIRKYEETQQVSADLASLLDYLSPKQQQKLLEVLQIKIPLDIVAMNKLVTSETGEKFLNFVALAIARSDNAGIQALRSAILLGAKAPKGLGIISFLEAYPSERIVVNLPVALEMLEKSGWLNEEIDINESCIYIIPK</sequence>
<protein>
    <submittedName>
        <fullName evidence="3">Alpha/beta hydrolase</fullName>
    </submittedName>
</protein>